<feature type="region of interest" description="Disordered" evidence="1">
    <location>
        <begin position="176"/>
        <end position="210"/>
    </location>
</feature>
<sequence>MIEARTLAEAYLYLELTLPVGDDAVDYDRHTTLDRRDDEHYLLRFDGPYGDRHWNIEVTVPLASHRAADGPTLCYGSGRSRLLDAGQWYAIEDGYAGMARTGLTRLAHSGPDEATYLAVVAAWDAARAAADEIAKFLPPDAEEVPAEAFWTEHGRSVRAARPEAFRRDRLDTARNGYRRRLDEAQSRIAGTGAQRPGTPGPTPAGGPTDPVPVRVRSLAEAHVHLDLRPCGCGSAGFPRDRMTVLVDDPDRLLVRYAGPCDGCGAPRDVVFELPPAADRSDGPAYLFSGPADGPSEALDAADWLGVAEGYGALADALLAAVEADVSGDAEGRWRDPQERAAMVRLLAGAAAAVEEVLKFLPGQAPALPAAAFWTGPGRERYARQRDLFDRDRLTRWCAHRWRVLDEFTARYGR</sequence>
<comment type="caution">
    <text evidence="2">The sequence shown here is derived from an EMBL/GenBank/DDBJ whole genome shotgun (WGS) entry which is preliminary data.</text>
</comment>
<dbReference type="Proteomes" id="UP000823521">
    <property type="component" value="Unassembled WGS sequence"/>
</dbReference>
<protein>
    <submittedName>
        <fullName evidence="2">Uncharacterized protein</fullName>
    </submittedName>
</protein>
<evidence type="ECO:0000256" key="1">
    <source>
        <dbReference type="SAM" id="MobiDB-lite"/>
    </source>
</evidence>
<dbReference type="EMBL" id="WVUH01000212">
    <property type="protein sequence ID" value="MBO4208614.1"/>
    <property type="molecule type" value="Genomic_DNA"/>
</dbReference>
<proteinExistence type="predicted"/>
<gene>
    <name evidence="2" type="ORF">GSF22_21755</name>
</gene>
<evidence type="ECO:0000313" key="3">
    <source>
        <dbReference type="Proteomes" id="UP000823521"/>
    </source>
</evidence>
<organism evidence="2 3">
    <name type="scientific">Micromonospora echinofusca</name>
    <dbReference type="NCBI Taxonomy" id="47858"/>
    <lineage>
        <taxon>Bacteria</taxon>
        <taxon>Bacillati</taxon>
        <taxon>Actinomycetota</taxon>
        <taxon>Actinomycetes</taxon>
        <taxon>Micromonosporales</taxon>
        <taxon>Micromonosporaceae</taxon>
        <taxon>Micromonospora</taxon>
    </lineage>
</organism>
<accession>A0ABS3VVQ3</accession>
<reference evidence="2 3" key="1">
    <citation type="submission" date="2019-12" db="EMBL/GenBank/DDBJ databases">
        <title>Whole genome sequencing of endophytic Actinobacterium Micromonospora sp. MPMI6T.</title>
        <authorList>
            <person name="Evv R."/>
            <person name="Podile A.R."/>
        </authorList>
    </citation>
    <scope>NUCLEOTIDE SEQUENCE [LARGE SCALE GENOMIC DNA]</scope>
    <source>
        <strain evidence="2 3">MPMI6</strain>
    </source>
</reference>
<name>A0ABS3VVQ3_MICEH</name>
<keyword evidence="3" id="KW-1185">Reference proteome</keyword>
<dbReference type="RefSeq" id="WP_208815601.1">
    <property type="nucleotide sequence ID" value="NZ_WVUH01000212.1"/>
</dbReference>
<evidence type="ECO:0000313" key="2">
    <source>
        <dbReference type="EMBL" id="MBO4208614.1"/>
    </source>
</evidence>